<dbReference type="GO" id="GO:0016857">
    <property type="term" value="F:racemase and epimerase activity, acting on carbohydrates and derivatives"/>
    <property type="evidence" value="ECO:0007669"/>
    <property type="project" value="InterPro"/>
</dbReference>
<accession>A0AAP2Z4V2</accession>
<dbReference type="AlphaFoldDB" id="A0AAP2Z4V2"/>
<dbReference type="InterPro" id="IPR011008">
    <property type="entry name" value="Dimeric_a/b-barrel"/>
</dbReference>
<proteinExistence type="predicted"/>
<dbReference type="SUPFAM" id="SSF54909">
    <property type="entry name" value="Dimeric alpha+beta barrel"/>
    <property type="match status" value="1"/>
</dbReference>
<name>A0AAP2Z4V2_9EURY</name>
<dbReference type="Gene3D" id="3.30.70.100">
    <property type="match status" value="1"/>
</dbReference>
<reference evidence="1" key="1">
    <citation type="submission" date="2022-09" db="EMBL/GenBank/DDBJ databases">
        <title>Enrichment on poylsaccharides allowed isolation of novel metabolic and taxonomic groups of Haloarchaea.</title>
        <authorList>
            <person name="Sorokin D.Y."/>
            <person name="Elcheninov A.G."/>
            <person name="Khizhniak T.V."/>
            <person name="Kolganova T.V."/>
            <person name="Kublanov I.V."/>
        </authorList>
    </citation>
    <scope>NUCLEOTIDE SEQUENCE</scope>
    <source>
        <strain evidence="1">AArc-xg1-1</strain>
    </source>
</reference>
<comment type="caution">
    <text evidence="1">The sequence shown here is derived from an EMBL/GenBank/DDBJ whole genome shotgun (WGS) entry which is preliminary data.</text>
</comment>
<gene>
    <name evidence="1" type="ORF">OB960_25060</name>
</gene>
<sequence length="115" mass="13333">MVTEDTDHDRIAMIQHLDPDRVDDYLEAHENVPEAVSEQMRASGVETFELFVEDDLSIGYLEVADFERFTEEYSDNPECEAWEREVGEYKRSGVETDDAEIPTMDHVWSLKDATE</sequence>
<dbReference type="InterPro" id="IPR008000">
    <property type="entry name" value="Rham/fucose_mutarotase"/>
</dbReference>
<dbReference type="EMBL" id="JAOPKA010000036">
    <property type="protein sequence ID" value="MCU4744643.1"/>
    <property type="molecule type" value="Genomic_DNA"/>
</dbReference>
<protein>
    <submittedName>
        <fullName evidence="1">L-rhamnose mutarotase</fullName>
    </submittedName>
</protein>
<organism evidence="1 2">
    <name type="scientific">Natronoglomus mannanivorans</name>
    <dbReference type="NCBI Taxonomy" id="2979990"/>
    <lineage>
        <taxon>Archaea</taxon>
        <taxon>Methanobacteriati</taxon>
        <taxon>Methanobacteriota</taxon>
        <taxon>Stenosarchaea group</taxon>
        <taxon>Halobacteria</taxon>
        <taxon>Halobacteriales</taxon>
        <taxon>Natrialbaceae</taxon>
        <taxon>Natronoglomus</taxon>
    </lineage>
</organism>
<evidence type="ECO:0000313" key="2">
    <source>
        <dbReference type="Proteomes" id="UP001321018"/>
    </source>
</evidence>
<dbReference type="RefSeq" id="WP_338006444.1">
    <property type="nucleotide sequence ID" value="NZ_JAOPKA010000036.1"/>
</dbReference>
<dbReference type="Pfam" id="PF05336">
    <property type="entry name" value="rhaM"/>
    <property type="match status" value="1"/>
</dbReference>
<dbReference type="Proteomes" id="UP001321018">
    <property type="component" value="Unassembled WGS sequence"/>
</dbReference>
<evidence type="ECO:0000313" key="1">
    <source>
        <dbReference type="EMBL" id="MCU4744643.1"/>
    </source>
</evidence>